<dbReference type="InterPro" id="IPR000894">
    <property type="entry name" value="RuBisCO_ssu_dom"/>
</dbReference>
<evidence type="ECO:0000313" key="6">
    <source>
        <dbReference type="EMBL" id="NOJ45865.1"/>
    </source>
</evidence>
<protein>
    <recommendedName>
        <fullName evidence="4">Ribulose bisphosphate carboxylase small subunit</fullName>
        <shortName evidence="4">RuBisCO small subunit</shortName>
    </recommendedName>
</protein>
<sequence length="139" mass="16298">MRITQGCFSFLPDLTDDQITRQVQYCLGNGWAVNIEFTDDPHPRNSFWDMWGLPMFDLRDAAGVMMELNECRKVYGDRYIRMSAYDSSHGWESLRLSFIVNRPKDEPGFRLERHEVAGRSVRYTTTSYAVDRPEGRRYG</sequence>
<keyword evidence="1 4" id="KW-0113">Calvin cycle</keyword>
<organism evidence="6 7">
    <name type="scientific">Bradyrhizobium archetypum</name>
    <dbReference type="NCBI Taxonomy" id="2721160"/>
    <lineage>
        <taxon>Bacteria</taxon>
        <taxon>Pseudomonadati</taxon>
        <taxon>Pseudomonadota</taxon>
        <taxon>Alphaproteobacteria</taxon>
        <taxon>Hyphomicrobiales</taxon>
        <taxon>Nitrobacteraceae</taxon>
        <taxon>Bradyrhizobium</taxon>
    </lineage>
</organism>
<dbReference type="HAMAP" id="MF_00859">
    <property type="entry name" value="RuBisCO_S_bact"/>
    <property type="match status" value="1"/>
</dbReference>
<evidence type="ECO:0000256" key="4">
    <source>
        <dbReference type="HAMAP-Rule" id="MF_00859"/>
    </source>
</evidence>
<dbReference type="EMBL" id="JAAVLW010000002">
    <property type="protein sequence ID" value="NOJ45865.1"/>
    <property type="molecule type" value="Genomic_DNA"/>
</dbReference>
<dbReference type="GO" id="GO:0016984">
    <property type="term" value="F:ribulose-bisphosphate carboxylase activity"/>
    <property type="evidence" value="ECO:0007669"/>
    <property type="project" value="UniProtKB-UniRule"/>
</dbReference>
<dbReference type="PANTHER" id="PTHR31262">
    <property type="entry name" value="RIBULOSE BISPHOSPHATE CARBOXYLASE SMALL CHAIN 1, CHLOROPLASTIC"/>
    <property type="match status" value="1"/>
</dbReference>
<comment type="subunit">
    <text evidence="3 4">Heterohexadecamer of 8 large and 8 small subunits.</text>
</comment>
<dbReference type="Gene3D" id="3.30.190.10">
    <property type="entry name" value="Ribulose bisphosphate carboxylase, small subunit"/>
    <property type="match status" value="1"/>
</dbReference>
<dbReference type="Proteomes" id="UP000528734">
    <property type="component" value="Unassembled WGS sequence"/>
</dbReference>
<evidence type="ECO:0000259" key="5">
    <source>
        <dbReference type="SMART" id="SM00961"/>
    </source>
</evidence>
<comment type="similarity">
    <text evidence="4">Belongs to the RuBisCO small chain family.</text>
</comment>
<dbReference type="InterPro" id="IPR036385">
    <property type="entry name" value="RuBisCO_ssu_sf"/>
</dbReference>
<accession>A0A7Y4H1F7</accession>
<dbReference type="GO" id="GO:0019253">
    <property type="term" value="P:reductive pentose-phosphate cycle"/>
    <property type="evidence" value="ECO:0007669"/>
    <property type="project" value="UniProtKB-UniRule"/>
</dbReference>
<name>A0A7Y4H1F7_9BRAD</name>
<evidence type="ECO:0000313" key="7">
    <source>
        <dbReference type="Proteomes" id="UP000528734"/>
    </source>
</evidence>
<dbReference type="SMART" id="SM00961">
    <property type="entry name" value="RuBisCO_small"/>
    <property type="match status" value="1"/>
</dbReference>
<evidence type="ECO:0000256" key="1">
    <source>
        <dbReference type="ARBA" id="ARBA00022567"/>
    </source>
</evidence>
<dbReference type="InterPro" id="IPR024681">
    <property type="entry name" value="RuBisCO_ssu"/>
</dbReference>
<dbReference type="RefSeq" id="WP_171708759.1">
    <property type="nucleotide sequence ID" value="NZ_JAAVLW010000002.1"/>
</dbReference>
<evidence type="ECO:0000256" key="2">
    <source>
        <dbReference type="ARBA" id="ARBA00023300"/>
    </source>
</evidence>
<dbReference type="SUPFAM" id="SSF55239">
    <property type="entry name" value="RuBisCO, small subunit"/>
    <property type="match status" value="1"/>
</dbReference>
<evidence type="ECO:0000256" key="3">
    <source>
        <dbReference type="ARBA" id="ARBA00038826"/>
    </source>
</evidence>
<dbReference type="CDD" id="cd03527">
    <property type="entry name" value="RuBisCO_small"/>
    <property type="match status" value="1"/>
</dbReference>
<proteinExistence type="inferred from homology"/>
<gene>
    <name evidence="4" type="primary">cbbS</name>
    <name evidence="6" type="ORF">HCN50_06270</name>
</gene>
<dbReference type="PANTHER" id="PTHR31262:SF23">
    <property type="entry name" value="RIBULOSE BISPHOSPHATE CARBOXYLASE SMALL SUBUNIT"/>
    <property type="match status" value="1"/>
</dbReference>
<dbReference type="AlphaFoldDB" id="A0A7Y4H1F7"/>
<comment type="caution">
    <text evidence="6">The sequence shown here is derived from an EMBL/GenBank/DDBJ whole genome shotgun (WGS) entry which is preliminary data.</text>
</comment>
<dbReference type="Pfam" id="PF00101">
    <property type="entry name" value="RuBisCO_small"/>
    <property type="match status" value="1"/>
</dbReference>
<comment type="miscellaneous">
    <text evidence="4">The basic functional RuBisCO is composed of a large chain homodimer in a 'head-to-tail' conformation. In form I RuBisCO this homodimer is arranged in a barrel-like tetramer with the small subunits forming a tetrameric 'cap' on each end of the 'barrel'.</text>
</comment>
<comment type="function">
    <text evidence="4">RuBisCO catalyzes two reactions: the carboxylation of D-ribulose 1,5-bisphosphate, the primary event in carbon dioxide fixation, as well as the oxidative fragmentation of the pentose substrate. Both reactions occur simultaneously and in competition at the same active site. Although the small subunit is not catalytic it is essential for maximal activity.</text>
</comment>
<reference evidence="6 7" key="1">
    <citation type="submission" date="2020-03" db="EMBL/GenBank/DDBJ databases">
        <title>Bradyrhizobium diversity isolated from nodules of Muelleranthus trifoliolatus.</title>
        <authorList>
            <person name="Klepa M."/>
            <person name="Helene L."/>
            <person name="Hungria M."/>
        </authorList>
    </citation>
    <scope>NUCLEOTIDE SEQUENCE [LARGE SCALE GENOMIC DNA]</scope>
    <source>
        <strain evidence="6 7">WSM 1744</strain>
    </source>
</reference>
<keyword evidence="7" id="KW-1185">Reference proteome</keyword>
<feature type="domain" description="Ribulose bisphosphate carboxylase small subunit" evidence="5">
    <location>
        <begin position="4"/>
        <end position="103"/>
    </location>
</feature>
<keyword evidence="2 4" id="KW-0120">Carbon dioxide fixation</keyword>